<dbReference type="AlphaFoldDB" id="A0A8J7JBD9"/>
<protein>
    <submittedName>
        <fullName evidence="3">DUF4136 domain-containing protein</fullName>
    </submittedName>
</protein>
<proteinExistence type="predicted"/>
<sequence length="212" mass="23663">MRSFWKIFSGFLSLILAISLLSSCASTTLRDTWSNPAFHGYKVHKLVVVSLGKKDPNRRVYEEVIAAELNKRGIAAVTGHNLLPAEERLDWPTLEGALKRASADSVLTVQTVRVEQQTIVQPGYTSTYPGYWYPPAFPSWSLYGYYGASMYYEPPYVSTYDLATIQVNLFDMGTGKLIWAATAQSSEPERITEVSKELADIVREQLAKAGLL</sequence>
<dbReference type="Pfam" id="PF13590">
    <property type="entry name" value="DUF4136"/>
    <property type="match status" value="1"/>
</dbReference>
<evidence type="ECO:0000313" key="4">
    <source>
        <dbReference type="Proteomes" id="UP000636888"/>
    </source>
</evidence>
<dbReference type="Proteomes" id="UP000636888">
    <property type="component" value="Unassembled WGS sequence"/>
</dbReference>
<feature type="signal peptide" evidence="1">
    <location>
        <begin position="1"/>
        <end position="24"/>
    </location>
</feature>
<keyword evidence="1" id="KW-0732">Signal</keyword>
<evidence type="ECO:0000256" key="1">
    <source>
        <dbReference type="SAM" id="SignalP"/>
    </source>
</evidence>
<evidence type="ECO:0000313" key="3">
    <source>
        <dbReference type="EMBL" id="MBJ6723878.1"/>
    </source>
</evidence>
<name>A0A8J7JBD9_9BACT</name>
<dbReference type="RefSeq" id="WP_199382721.1">
    <property type="nucleotide sequence ID" value="NZ_JAEMHM010000003.1"/>
</dbReference>
<dbReference type="Gene3D" id="3.30.160.670">
    <property type="match status" value="1"/>
</dbReference>
<comment type="caution">
    <text evidence="3">The sequence shown here is derived from an EMBL/GenBank/DDBJ whole genome shotgun (WGS) entry which is preliminary data.</text>
</comment>
<evidence type="ECO:0000259" key="2">
    <source>
        <dbReference type="Pfam" id="PF13590"/>
    </source>
</evidence>
<dbReference type="EMBL" id="JAEMHM010000003">
    <property type="protein sequence ID" value="MBJ6723878.1"/>
    <property type="molecule type" value="Genomic_DNA"/>
</dbReference>
<feature type="domain" description="DUF4136" evidence="2">
    <location>
        <begin position="101"/>
        <end position="206"/>
    </location>
</feature>
<keyword evidence="4" id="KW-1185">Reference proteome</keyword>
<reference evidence="3" key="1">
    <citation type="submission" date="2020-12" db="EMBL/GenBank/DDBJ databases">
        <title>Geomonas sp. Red875, isolated from river sediment.</title>
        <authorList>
            <person name="Xu Z."/>
            <person name="Zhang Z."/>
            <person name="Masuda Y."/>
            <person name="Itoh H."/>
            <person name="Senoo K."/>
        </authorList>
    </citation>
    <scope>NUCLEOTIDE SEQUENCE</scope>
    <source>
        <strain evidence="3">Red875</strain>
    </source>
</reference>
<gene>
    <name evidence="3" type="ORF">JFN93_04075</name>
</gene>
<organism evidence="3 4">
    <name type="scientific">Geomesophilobacter sediminis</name>
    <dbReference type="NCBI Taxonomy" id="2798584"/>
    <lineage>
        <taxon>Bacteria</taxon>
        <taxon>Pseudomonadati</taxon>
        <taxon>Thermodesulfobacteriota</taxon>
        <taxon>Desulfuromonadia</taxon>
        <taxon>Geobacterales</taxon>
        <taxon>Geobacteraceae</taxon>
        <taxon>Geomesophilobacter</taxon>
    </lineage>
</organism>
<dbReference type="PROSITE" id="PS51257">
    <property type="entry name" value="PROKAR_LIPOPROTEIN"/>
    <property type="match status" value="1"/>
</dbReference>
<dbReference type="InterPro" id="IPR025411">
    <property type="entry name" value="DUF4136"/>
</dbReference>
<feature type="chain" id="PRO_5035282180" evidence="1">
    <location>
        <begin position="25"/>
        <end position="212"/>
    </location>
</feature>
<accession>A0A8J7JBD9</accession>